<dbReference type="Gene3D" id="3.40.640.10">
    <property type="entry name" value="Type I PLP-dependent aspartate aminotransferase-like (Major domain)"/>
    <property type="match status" value="1"/>
</dbReference>
<evidence type="ECO:0000256" key="1">
    <source>
        <dbReference type="ARBA" id="ARBA00007970"/>
    </source>
</evidence>
<dbReference type="CDD" id="cd00609">
    <property type="entry name" value="AAT_like"/>
    <property type="match status" value="1"/>
</dbReference>
<dbReference type="InterPro" id="IPR050106">
    <property type="entry name" value="HistidinolP_aminotransfase"/>
</dbReference>
<protein>
    <recommendedName>
        <fullName evidence="5">Aminotransferase</fullName>
        <ecNumber evidence="5">2.6.1.-</ecNumber>
    </recommendedName>
</protein>
<dbReference type="InterPro" id="IPR004838">
    <property type="entry name" value="NHTrfase_class1_PyrdxlP-BS"/>
</dbReference>
<dbReference type="InterPro" id="IPR016181">
    <property type="entry name" value="Acyl_CoA_acyltransferase"/>
</dbReference>
<comment type="caution">
    <text evidence="7">The sequence shown here is derived from an EMBL/GenBank/DDBJ whole genome shotgun (WGS) entry which is preliminary data.</text>
</comment>
<dbReference type="PROSITE" id="PS00105">
    <property type="entry name" value="AA_TRANSFER_CLASS_1"/>
    <property type="match status" value="1"/>
</dbReference>
<name>A0ABS1HNV2_9BACT</name>
<dbReference type="InterPro" id="IPR015424">
    <property type="entry name" value="PyrdxlP-dep_Trfase"/>
</dbReference>
<dbReference type="PROSITE" id="PS51186">
    <property type="entry name" value="GNAT"/>
    <property type="match status" value="1"/>
</dbReference>
<dbReference type="InterPro" id="IPR015421">
    <property type="entry name" value="PyrdxlP-dep_Trfase_major"/>
</dbReference>
<keyword evidence="2 5" id="KW-0032">Aminotransferase</keyword>
<evidence type="ECO:0000256" key="4">
    <source>
        <dbReference type="ARBA" id="ARBA00022898"/>
    </source>
</evidence>
<dbReference type="GO" id="GO:0008483">
    <property type="term" value="F:transaminase activity"/>
    <property type="evidence" value="ECO:0007669"/>
    <property type="project" value="UniProtKB-KW"/>
</dbReference>
<dbReference type="Pfam" id="PF00583">
    <property type="entry name" value="Acetyltransf_1"/>
    <property type="match status" value="1"/>
</dbReference>
<dbReference type="InterPro" id="IPR015422">
    <property type="entry name" value="PyrdxlP-dep_Trfase_small"/>
</dbReference>
<dbReference type="CDD" id="cd04301">
    <property type="entry name" value="NAT_SF"/>
    <property type="match status" value="1"/>
</dbReference>
<dbReference type="InterPro" id="IPR000182">
    <property type="entry name" value="GNAT_dom"/>
</dbReference>
<comment type="similarity">
    <text evidence="5">Belongs to the class-I pyridoxal-phosphate-dependent aminotransferase family.</text>
</comment>
<keyword evidence="8" id="KW-1185">Reference proteome</keyword>
<dbReference type="Pfam" id="PF00155">
    <property type="entry name" value="Aminotran_1_2"/>
    <property type="match status" value="1"/>
</dbReference>
<dbReference type="Gene3D" id="3.90.1150.10">
    <property type="entry name" value="Aspartate Aminotransferase, domain 1"/>
    <property type="match status" value="1"/>
</dbReference>
<evidence type="ECO:0000256" key="2">
    <source>
        <dbReference type="ARBA" id="ARBA00022576"/>
    </source>
</evidence>
<reference evidence="7 8" key="1">
    <citation type="submission" date="2021-01" db="EMBL/GenBank/DDBJ databases">
        <title>Carboxyliciviraga sp.nov., isolated from coastal sediments.</title>
        <authorList>
            <person name="Lu D."/>
            <person name="Zhang T."/>
        </authorList>
    </citation>
    <scope>NUCLEOTIDE SEQUENCE [LARGE SCALE GENOMIC DNA]</scope>
    <source>
        <strain evidence="7 8">N1Y132</strain>
    </source>
</reference>
<gene>
    <name evidence="7" type="ORF">JIV24_18620</name>
</gene>
<dbReference type="PANTHER" id="PTHR43643">
    <property type="entry name" value="HISTIDINOL-PHOSPHATE AMINOTRANSFERASE 2"/>
    <property type="match status" value="1"/>
</dbReference>
<dbReference type="Gene3D" id="3.40.630.30">
    <property type="match status" value="1"/>
</dbReference>
<dbReference type="SUPFAM" id="SSF55729">
    <property type="entry name" value="Acyl-CoA N-acyltransferases (Nat)"/>
    <property type="match status" value="1"/>
</dbReference>
<evidence type="ECO:0000313" key="7">
    <source>
        <dbReference type="EMBL" id="MBK3519368.1"/>
    </source>
</evidence>
<evidence type="ECO:0000256" key="3">
    <source>
        <dbReference type="ARBA" id="ARBA00022679"/>
    </source>
</evidence>
<keyword evidence="4" id="KW-0663">Pyridoxal phosphate</keyword>
<feature type="domain" description="N-acetyltransferase" evidence="6">
    <location>
        <begin position="7"/>
        <end position="168"/>
    </location>
</feature>
<dbReference type="InterPro" id="IPR004839">
    <property type="entry name" value="Aminotransferase_I/II_large"/>
</dbReference>
<dbReference type="Proteomes" id="UP000605676">
    <property type="component" value="Unassembled WGS sequence"/>
</dbReference>
<dbReference type="PANTHER" id="PTHR43643:SF3">
    <property type="entry name" value="HISTIDINOL-PHOSPHATE AMINOTRANSFERASE"/>
    <property type="match status" value="1"/>
</dbReference>
<sequence>MTDNSKIAISLATDKDRDRIYHLRHDVFGSELRQHSENESGILRDKLDDFNTYIIAKIDDDIVGFISITAPDKNLYSIDKYFDREELPFVANEGLYEMRILTVVKAHRGKPIALALMWGAFRWIQSNGGDSIMAIGKTDLLDMYVKLGFKAMNKTVQSGEVCFELLYGNVEVLNTFIETNYKQLFLKLEKQCDWNIGISFFKPANCYHGGSSFEAIGNEFDALHRKENIINADVLDAWFDPSPKVISALEAELKWISKTSPPTDSAGMAKCIAKYRGVKNENILPGAGSSDLIFMAFKEWLTRSSRVLILDPSYGEYAHILDKVIRCQVDRLELLKENKYAVDIEALISKAKECYDLIVLINPNSPTGQYLSKRQLETVLKQIPSTTRVWIDETYIEYVGKNNSLETYAAQSTNVIVCKSMSKVYGLSGLRAAYLCASPYQLETLQSVSPPWAVSLPAQYAAILALKDEEYYEKCYAETHILRDEFINELSKNYFVEVTPSVANYVLCHLPLDGPNAEFIIEKCRERGLYLRDVSNMGSHIGNHIIRIAIKDRDTNNQMLKILQEVLACVHA</sequence>
<proteinExistence type="inferred from homology"/>
<evidence type="ECO:0000259" key="6">
    <source>
        <dbReference type="PROSITE" id="PS51186"/>
    </source>
</evidence>
<comment type="cofactor">
    <cofactor evidence="5">
        <name>pyridoxal 5'-phosphate</name>
        <dbReference type="ChEBI" id="CHEBI:597326"/>
    </cofactor>
</comment>
<evidence type="ECO:0000256" key="5">
    <source>
        <dbReference type="RuleBase" id="RU000481"/>
    </source>
</evidence>
<keyword evidence="3 5" id="KW-0808">Transferase</keyword>
<evidence type="ECO:0000313" key="8">
    <source>
        <dbReference type="Proteomes" id="UP000605676"/>
    </source>
</evidence>
<dbReference type="RefSeq" id="WP_200466587.1">
    <property type="nucleotide sequence ID" value="NZ_JAENRR010000064.1"/>
</dbReference>
<organism evidence="7 8">
    <name type="scientific">Carboxylicivirga marina</name>
    <dbReference type="NCBI Taxonomy" id="2800988"/>
    <lineage>
        <taxon>Bacteria</taxon>
        <taxon>Pseudomonadati</taxon>
        <taxon>Bacteroidota</taxon>
        <taxon>Bacteroidia</taxon>
        <taxon>Marinilabiliales</taxon>
        <taxon>Marinilabiliaceae</taxon>
        <taxon>Carboxylicivirga</taxon>
    </lineage>
</organism>
<dbReference type="EC" id="2.6.1.-" evidence="5"/>
<accession>A0ABS1HNV2</accession>
<comment type="similarity">
    <text evidence="1">Belongs to the class-II pyridoxal-phosphate-dependent aminotransferase family. Histidinol-phosphate aminotransferase subfamily.</text>
</comment>
<dbReference type="SUPFAM" id="SSF53383">
    <property type="entry name" value="PLP-dependent transferases"/>
    <property type="match status" value="1"/>
</dbReference>
<dbReference type="EMBL" id="JAENRR010000064">
    <property type="protein sequence ID" value="MBK3519368.1"/>
    <property type="molecule type" value="Genomic_DNA"/>
</dbReference>